<dbReference type="EMBL" id="CP001312">
    <property type="protein sequence ID" value="ADE84706.1"/>
    <property type="molecule type" value="Genomic_DNA"/>
</dbReference>
<feature type="compositionally biased region" description="Basic and acidic residues" evidence="1">
    <location>
        <begin position="115"/>
        <end position="125"/>
    </location>
</feature>
<dbReference type="AlphaFoldDB" id="D5AQB9"/>
<evidence type="ECO:0000313" key="2">
    <source>
        <dbReference type="EMBL" id="ADE84706.1"/>
    </source>
</evidence>
<dbReference type="OrthoDB" id="7851858at2"/>
<gene>
    <name evidence="2" type="ordered locus">RCAP_rcc00941</name>
</gene>
<feature type="region of interest" description="Disordered" evidence="1">
    <location>
        <begin position="101"/>
        <end position="137"/>
    </location>
</feature>
<dbReference type="GeneID" id="31492471"/>
<dbReference type="Proteomes" id="UP000002361">
    <property type="component" value="Chromosome"/>
</dbReference>
<dbReference type="KEGG" id="rcp:RCAP_rcc00941"/>
<sequence>MFTNLSAVQINRLAQRLSDAPLGRSASVAAAAERFERLLAAKIGTDRAPKAIKSILTAPGLETAAGRLAAEIDAFEQETAAEPAPPPAAPEQAVEPAPIAEAEPAAAPSAPRRRRDADLEAKARQGELPPPPDFSAPTHARFRAKLAALVELAGKGRCHGPARSANQPGVVQPQGAGPLSRPRSAGDRSPGGPGMKITRSFEPGDRYRYDFDLCSCARGWAQVDTAQDAAWFGTWASPAERTILNFAEGDVTRTFCDTDAEFAAALREIDRWNRDHGYGPARIDPGFDPALKAAFEAVGLGDMLH</sequence>
<feature type="region of interest" description="Disordered" evidence="1">
    <location>
        <begin position="158"/>
        <end position="199"/>
    </location>
</feature>
<name>D5AQB9_RHOCB</name>
<evidence type="ECO:0000313" key="3">
    <source>
        <dbReference type="Proteomes" id="UP000002361"/>
    </source>
</evidence>
<dbReference type="STRING" id="272942.RCAP_rcc00941"/>
<reference evidence="2 3" key="2">
    <citation type="journal article" date="2010" name="J. Bacteriol.">
        <title>Complete genome sequence of the photosynthetic purple nonsulfur bacterium Rhodobacter capsulatus SB 1003.</title>
        <authorList>
            <person name="Strnad H."/>
            <person name="Lapidus A."/>
            <person name="Paces J."/>
            <person name="Ulbrich P."/>
            <person name="Vlcek C."/>
            <person name="Paces V."/>
            <person name="Haselkorn R."/>
        </authorList>
    </citation>
    <scope>NUCLEOTIDE SEQUENCE [LARGE SCALE GENOMIC DNA]</scope>
    <source>
        <strain evidence="3">ATCC BAA-309 / NBRC 16581 / SB1003</strain>
    </source>
</reference>
<protein>
    <submittedName>
        <fullName evidence="2">Conserved domain protein</fullName>
    </submittedName>
</protein>
<dbReference type="RefSeq" id="WP_013066685.1">
    <property type="nucleotide sequence ID" value="NC_014034.1"/>
</dbReference>
<reference key="1">
    <citation type="submission" date="2008-12" db="EMBL/GenBank/DDBJ databases">
        <title>Complete genome sequence of Rhodobacter capsulatus SB1003.</title>
        <authorList>
            <person name="Strnad H."/>
            <person name="Lapidus A."/>
            <person name="Vlcek C."/>
            <person name="Ulbrich P."/>
            <person name="Paces J."/>
            <person name="Maltsev N."/>
            <person name="Kumar V."/>
            <person name="Kogan Y."/>
            <person name="Milgram A."/>
            <person name="Rebrekov D."/>
            <person name="Mazur M."/>
            <person name="Cox R."/>
            <person name="Kyrpides N."/>
            <person name="Kolar M."/>
            <person name="Sachova J."/>
            <person name="Ridl J."/>
            <person name="Ivanova N."/>
            <person name="Kapatral V."/>
            <person name="Los T."/>
            <person name="Lykidis A."/>
            <person name="Mikhailova N."/>
            <person name="Reznik G."/>
            <person name="Vasieva O."/>
            <person name="Fonstein M."/>
            <person name="Paces V."/>
            <person name="Haselkorn R."/>
        </authorList>
    </citation>
    <scope>NUCLEOTIDE SEQUENCE</scope>
    <source>
        <strain>SB1003</strain>
    </source>
</reference>
<feature type="compositionally biased region" description="Low complexity" evidence="1">
    <location>
        <begin position="101"/>
        <end position="110"/>
    </location>
</feature>
<organism evidence="2 3">
    <name type="scientific">Rhodobacter capsulatus (strain ATCC BAA-309 / NBRC 16581 / SB1003)</name>
    <dbReference type="NCBI Taxonomy" id="272942"/>
    <lineage>
        <taxon>Bacteria</taxon>
        <taxon>Pseudomonadati</taxon>
        <taxon>Pseudomonadota</taxon>
        <taxon>Alphaproteobacteria</taxon>
        <taxon>Rhodobacterales</taxon>
        <taxon>Rhodobacter group</taxon>
        <taxon>Rhodobacter</taxon>
    </lineage>
</organism>
<proteinExistence type="predicted"/>
<keyword evidence="3" id="KW-1185">Reference proteome</keyword>
<accession>D5AQB9</accession>
<dbReference type="eggNOG" id="ENOG5030PEK">
    <property type="taxonomic scope" value="Bacteria"/>
</dbReference>
<dbReference type="HOGENOM" id="CLU_911771_0_0_5"/>
<evidence type="ECO:0000256" key="1">
    <source>
        <dbReference type="SAM" id="MobiDB-lite"/>
    </source>
</evidence>